<evidence type="ECO:0000313" key="10">
    <source>
        <dbReference type="EMBL" id="MDA5401395.1"/>
    </source>
</evidence>
<evidence type="ECO:0000256" key="9">
    <source>
        <dbReference type="SAM" id="Phobius"/>
    </source>
</evidence>
<evidence type="ECO:0000256" key="4">
    <source>
        <dbReference type="ARBA" id="ARBA00022692"/>
    </source>
</evidence>
<evidence type="ECO:0000256" key="5">
    <source>
        <dbReference type="ARBA" id="ARBA00022970"/>
    </source>
</evidence>
<sequence>MSAVLILNVLWQVSVLAMVTLGLAIVFGQLKIMNMAHGELVMIGAYAPVITANMGLPAIFQVPVCILTVALTALVLERTIVRHFYARPFDSLLATWGISILLREIVELIFGRGYQSVASPLPGTMSVFGTDYPVYRVVVMLGILAFFVVLALWYRRSSIGTKIKAMVENPELARACGINTDRLSTICFVFGAVTAGIAGMVLAPTIRIEPMMGLDYLVRSFFSLVVGGLGSLEGLFVGVGIIGGTQSVFSALFNQTYGYLFILFLSIVFLWLRPHGIHRAR</sequence>
<comment type="caution">
    <text evidence="10">The sequence shown here is derived from an EMBL/GenBank/DDBJ whole genome shotgun (WGS) entry which is preliminary data.</text>
</comment>
<reference evidence="10" key="1">
    <citation type="submission" date="2022-11" db="EMBL/GenBank/DDBJ databases">
        <title>Draft genome sequence of Hoeflea poritis E7-10 and Hoeflea prorocentri PM5-8, separated from scleractinian coral Porites lutea and marine dinoflagellate.</title>
        <authorList>
            <person name="Zhang G."/>
            <person name="Wei Q."/>
            <person name="Cai L."/>
        </authorList>
    </citation>
    <scope>NUCLEOTIDE SEQUENCE</scope>
    <source>
        <strain evidence="10">PM5-8</strain>
    </source>
</reference>
<keyword evidence="5" id="KW-0029">Amino-acid transport</keyword>
<evidence type="ECO:0000256" key="1">
    <source>
        <dbReference type="ARBA" id="ARBA00004651"/>
    </source>
</evidence>
<dbReference type="CDD" id="cd06582">
    <property type="entry name" value="TM_PBP1_LivH_like"/>
    <property type="match status" value="1"/>
</dbReference>
<keyword evidence="7 9" id="KW-0472">Membrane</keyword>
<keyword evidence="2" id="KW-0813">Transport</keyword>
<keyword evidence="6 9" id="KW-1133">Transmembrane helix</keyword>
<comment type="similarity">
    <text evidence="8">Belongs to the binding-protein-dependent transport system permease family. LivHM subfamily.</text>
</comment>
<dbReference type="PANTHER" id="PTHR11795">
    <property type="entry name" value="BRANCHED-CHAIN AMINO ACID TRANSPORT SYSTEM PERMEASE PROTEIN LIVH"/>
    <property type="match status" value="1"/>
</dbReference>
<name>A0A9X3ZK71_9HYPH</name>
<dbReference type="EMBL" id="JAPJZI010000002">
    <property type="protein sequence ID" value="MDA5401395.1"/>
    <property type="molecule type" value="Genomic_DNA"/>
</dbReference>
<feature type="transmembrane region" description="Helical" evidence="9">
    <location>
        <begin position="256"/>
        <end position="272"/>
    </location>
</feature>
<dbReference type="InterPro" id="IPR001851">
    <property type="entry name" value="ABC_transp_permease"/>
</dbReference>
<evidence type="ECO:0000256" key="3">
    <source>
        <dbReference type="ARBA" id="ARBA00022475"/>
    </source>
</evidence>
<dbReference type="Pfam" id="PF02653">
    <property type="entry name" value="BPD_transp_2"/>
    <property type="match status" value="1"/>
</dbReference>
<keyword evidence="11" id="KW-1185">Reference proteome</keyword>
<feature type="transmembrane region" description="Helical" evidence="9">
    <location>
        <begin position="6"/>
        <end position="28"/>
    </location>
</feature>
<evidence type="ECO:0000256" key="7">
    <source>
        <dbReference type="ARBA" id="ARBA00023136"/>
    </source>
</evidence>
<protein>
    <submittedName>
        <fullName evidence="10">Branched-chain amino acid ABC transporter permease</fullName>
    </submittedName>
</protein>
<organism evidence="10 11">
    <name type="scientific">Hoeflea prorocentri</name>
    <dbReference type="NCBI Taxonomy" id="1922333"/>
    <lineage>
        <taxon>Bacteria</taxon>
        <taxon>Pseudomonadati</taxon>
        <taxon>Pseudomonadota</taxon>
        <taxon>Alphaproteobacteria</taxon>
        <taxon>Hyphomicrobiales</taxon>
        <taxon>Rhizobiaceae</taxon>
        <taxon>Hoeflea</taxon>
    </lineage>
</organism>
<dbReference type="InterPro" id="IPR052157">
    <property type="entry name" value="BCAA_transport_permease"/>
</dbReference>
<dbReference type="PANTHER" id="PTHR11795:SF447">
    <property type="entry name" value="ABC TRANSPORTER PERMEASE PROTEIN"/>
    <property type="match status" value="1"/>
</dbReference>
<dbReference type="RefSeq" id="WP_267993384.1">
    <property type="nucleotide sequence ID" value="NZ_JAPJZI010000002.1"/>
</dbReference>
<comment type="subcellular location">
    <subcellularLocation>
        <location evidence="1">Cell membrane</location>
        <topology evidence="1">Multi-pass membrane protein</topology>
    </subcellularLocation>
</comment>
<keyword evidence="3" id="KW-1003">Cell membrane</keyword>
<dbReference type="GO" id="GO:0005886">
    <property type="term" value="C:plasma membrane"/>
    <property type="evidence" value="ECO:0007669"/>
    <property type="project" value="UniProtKB-SubCell"/>
</dbReference>
<feature type="transmembrane region" description="Helical" evidence="9">
    <location>
        <begin position="40"/>
        <end position="60"/>
    </location>
</feature>
<evidence type="ECO:0000256" key="2">
    <source>
        <dbReference type="ARBA" id="ARBA00022448"/>
    </source>
</evidence>
<feature type="transmembrane region" description="Helical" evidence="9">
    <location>
        <begin position="221"/>
        <end position="244"/>
    </location>
</feature>
<accession>A0A9X3ZK71</accession>
<feature type="transmembrane region" description="Helical" evidence="9">
    <location>
        <begin position="134"/>
        <end position="154"/>
    </location>
</feature>
<evidence type="ECO:0000256" key="6">
    <source>
        <dbReference type="ARBA" id="ARBA00022989"/>
    </source>
</evidence>
<feature type="transmembrane region" description="Helical" evidence="9">
    <location>
        <begin position="92"/>
        <end position="114"/>
    </location>
</feature>
<dbReference type="Proteomes" id="UP001151234">
    <property type="component" value="Unassembled WGS sequence"/>
</dbReference>
<evidence type="ECO:0000256" key="8">
    <source>
        <dbReference type="ARBA" id="ARBA00037998"/>
    </source>
</evidence>
<proteinExistence type="inferred from homology"/>
<keyword evidence="4 9" id="KW-0812">Transmembrane</keyword>
<evidence type="ECO:0000313" key="11">
    <source>
        <dbReference type="Proteomes" id="UP001151234"/>
    </source>
</evidence>
<dbReference type="GO" id="GO:0006865">
    <property type="term" value="P:amino acid transport"/>
    <property type="evidence" value="ECO:0007669"/>
    <property type="project" value="UniProtKB-KW"/>
</dbReference>
<dbReference type="GO" id="GO:0022857">
    <property type="term" value="F:transmembrane transporter activity"/>
    <property type="evidence" value="ECO:0007669"/>
    <property type="project" value="InterPro"/>
</dbReference>
<gene>
    <name evidence="10" type="ORF">OQ273_22670</name>
</gene>
<dbReference type="AlphaFoldDB" id="A0A9X3ZK71"/>